<dbReference type="Proteomes" id="UP001562425">
    <property type="component" value="Unassembled WGS sequence"/>
</dbReference>
<protein>
    <submittedName>
        <fullName evidence="2">Uncharacterized protein</fullName>
    </submittedName>
</protein>
<accession>A0ABD1D2I2</accession>
<sequence>MFPRRDLKKSVARDARRSDRTDRTGLRCHVVMRFFAVAARFGVLRKAVHKWTFERCGNLFAAAPLDKCDH</sequence>
<evidence type="ECO:0000256" key="1">
    <source>
        <dbReference type="SAM" id="MobiDB-lite"/>
    </source>
</evidence>
<dbReference type="AlphaFoldDB" id="A0ABD1D2I2"/>
<name>A0ABD1D2I2_CULPP</name>
<proteinExistence type="predicted"/>
<feature type="region of interest" description="Disordered" evidence="1">
    <location>
        <begin position="1"/>
        <end position="21"/>
    </location>
</feature>
<keyword evidence="3" id="KW-1185">Reference proteome</keyword>
<organism evidence="2 3">
    <name type="scientific">Culex pipiens pipiens</name>
    <name type="common">Northern house mosquito</name>
    <dbReference type="NCBI Taxonomy" id="38569"/>
    <lineage>
        <taxon>Eukaryota</taxon>
        <taxon>Metazoa</taxon>
        <taxon>Ecdysozoa</taxon>
        <taxon>Arthropoda</taxon>
        <taxon>Hexapoda</taxon>
        <taxon>Insecta</taxon>
        <taxon>Pterygota</taxon>
        <taxon>Neoptera</taxon>
        <taxon>Endopterygota</taxon>
        <taxon>Diptera</taxon>
        <taxon>Nematocera</taxon>
        <taxon>Culicoidea</taxon>
        <taxon>Culicidae</taxon>
        <taxon>Culicinae</taxon>
        <taxon>Culicini</taxon>
        <taxon>Culex</taxon>
        <taxon>Culex</taxon>
    </lineage>
</organism>
<reference evidence="2 3" key="1">
    <citation type="submission" date="2024-05" db="EMBL/GenBank/DDBJ databases">
        <title>Culex pipiens pipiens assembly and annotation.</title>
        <authorList>
            <person name="Alout H."/>
            <person name="Durand T."/>
        </authorList>
    </citation>
    <scope>NUCLEOTIDE SEQUENCE [LARGE SCALE GENOMIC DNA]</scope>
    <source>
        <strain evidence="2">HA-2024</strain>
        <tissue evidence="2">Whole body</tissue>
    </source>
</reference>
<evidence type="ECO:0000313" key="2">
    <source>
        <dbReference type="EMBL" id="KAL1390378.1"/>
    </source>
</evidence>
<gene>
    <name evidence="2" type="ORF">pipiens_012390</name>
</gene>
<comment type="caution">
    <text evidence="2">The sequence shown here is derived from an EMBL/GenBank/DDBJ whole genome shotgun (WGS) entry which is preliminary data.</text>
</comment>
<dbReference type="EMBL" id="JBEHCU010007898">
    <property type="protein sequence ID" value="KAL1390378.1"/>
    <property type="molecule type" value="Genomic_DNA"/>
</dbReference>
<evidence type="ECO:0000313" key="3">
    <source>
        <dbReference type="Proteomes" id="UP001562425"/>
    </source>
</evidence>